<protein>
    <recommendedName>
        <fullName evidence="3">YolD-like protein</fullName>
    </recommendedName>
</protein>
<name>A0A1H9B5C2_9LACT</name>
<dbReference type="STRING" id="89093.SAMN04488558_102165"/>
<evidence type="ECO:0000313" key="1">
    <source>
        <dbReference type="EMBL" id="SEP83873.1"/>
    </source>
</evidence>
<proteinExistence type="predicted"/>
<keyword evidence="2" id="KW-1185">Reference proteome</keyword>
<dbReference type="Proteomes" id="UP000198833">
    <property type="component" value="Unassembled WGS sequence"/>
</dbReference>
<evidence type="ECO:0008006" key="3">
    <source>
        <dbReference type="Google" id="ProtNLM"/>
    </source>
</evidence>
<reference evidence="1 2" key="1">
    <citation type="submission" date="2016-10" db="EMBL/GenBank/DDBJ databases">
        <authorList>
            <person name="de Groot N.N."/>
        </authorList>
    </citation>
    <scope>NUCLEOTIDE SEQUENCE [LARGE SCALE GENOMIC DNA]</scope>
    <source>
        <strain evidence="1 2">DSM 15695</strain>
    </source>
</reference>
<sequence length="122" mass="14554">MYVDRSYLPYKSGREYQDRGMKKWMGFFLSEHTSALKDFHEYKTNVDGQDIKEIYLRINQAYSQQIRVKYTFYDSNGKIKSIEGVLNQIEDDSIGIKDGPEFTWVPINKLLRLDLSEEEFYE</sequence>
<dbReference type="OrthoDB" id="1644322at2"/>
<organism evidence="1 2">
    <name type="scientific">Ignavigranum ruoffiae</name>
    <dbReference type="NCBI Taxonomy" id="89093"/>
    <lineage>
        <taxon>Bacteria</taxon>
        <taxon>Bacillati</taxon>
        <taxon>Bacillota</taxon>
        <taxon>Bacilli</taxon>
        <taxon>Lactobacillales</taxon>
        <taxon>Aerococcaceae</taxon>
        <taxon>Ignavigranum</taxon>
    </lineage>
</organism>
<evidence type="ECO:0000313" key="2">
    <source>
        <dbReference type="Proteomes" id="UP000198833"/>
    </source>
</evidence>
<dbReference type="RefSeq" id="WP_092570632.1">
    <property type="nucleotide sequence ID" value="NZ_FOEN01000002.1"/>
</dbReference>
<dbReference type="EMBL" id="FOEN01000002">
    <property type="protein sequence ID" value="SEP83873.1"/>
    <property type="molecule type" value="Genomic_DNA"/>
</dbReference>
<dbReference type="AlphaFoldDB" id="A0A1H9B5C2"/>
<accession>A0A1H9B5C2</accession>
<gene>
    <name evidence="1" type="ORF">SAMN04488558_102165</name>
</gene>